<dbReference type="InterPro" id="IPR038488">
    <property type="entry name" value="Integrase_DNA-bd_sf"/>
</dbReference>
<dbReference type="InterPro" id="IPR010998">
    <property type="entry name" value="Integrase_recombinase_N"/>
</dbReference>
<evidence type="ECO:0000313" key="8">
    <source>
        <dbReference type="EMBL" id="SFB07291.1"/>
    </source>
</evidence>
<evidence type="ECO:0000256" key="3">
    <source>
        <dbReference type="ARBA" id="ARBA00023125"/>
    </source>
</evidence>
<keyword evidence="2" id="KW-0229">DNA integration</keyword>
<accession>A0A1I0Y1V5</accession>
<dbReference type="Gene3D" id="1.10.150.130">
    <property type="match status" value="1"/>
</dbReference>
<dbReference type="PANTHER" id="PTHR30629">
    <property type="entry name" value="PROPHAGE INTEGRASE"/>
    <property type="match status" value="1"/>
</dbReference>
<keyword evidence="3 5" id="KW-0238">DNA-binding</keyword>
<feature type="domain" description="Tyr recombinase" evidence="6">
    <location>
        <begin position="208"/>
        <end position="400"/>
    </location>
</feature>
<gene>
    <name evidence="8" type="ORF">SAMN04244571_01325</name>
</gene>
<protein>
    <submittedName>
        <fullName evidence="8">Integrase</fullName>
    </submittedName>
</protein>
<dbReference type="InterPro" id="IPR053876">
    <property type="entry name" value="Phage_int_M"/>
</dbReference>
<evidence type="ECO:0000259" key="7">
    <source>
        <dbReference type="PROSITE" id="PS51900"/>
    </source>
</evidence>
<organism evidence="8 9">
    <name type="scientific">Azotobacter beijerinckii</name>
    <dbReference type="NCBI Taxonomy" id="170623"/>
    <lineage>
        <taxon>Bacteria</taxon>
        <taxon>Pseudomonadati</taxon>
        <taxon>Pseudomonadota</taxon>
        <taxon>Gammaproteobacteria</taxon>
        <taxon>Pseudomonadales</taxon>
        <taxon>Pseudomonadaceae</taxon>
        <taxon>Azotobacter</taxon>
    </lineage>
</organism>
<name>A0A1I0Y1V5_9GAMM</name>
<dbReference type="Pfam" id="PF00589">
    <property type="entry name" value="Phage_integrase"/>
    <property type="match status" value="1"/>
</dbReference>
<dbReference type="PROSITE" id="PS51898">
    <property type="entry name" value="TYR_RECOMBINASE"/>
    <property type="match status" value="1"/>
</dbReference>
<dbReference type="Pfam" id="PF22022">
    <property type="entry name" value="Phage_int_M"/>
    <property type="match status" value="1"/>
</dbReference>
<keyword evidence="9" id="KW-1185">Reference proteome</keyword>
<dbReference type="EMBL" id="FOKJ01000015">
    <property type="protein sequence ID" value="SFB07291.1"/>
    <property type="molecule type" value="Genomic_DNA"/>
</dbReference>
<evidence type="ECO:0000256" key="2">
    <source>
        <dbReference type="ARBA" id="ARBA00022908"/>
    </source>
</evidence>
<dbReference type="PANTHER" id="PTHR30629:SF9">
    <property type="entry name" value="PROTEIN INTB-RELATED"/>
    <property type="match status" value="1"/>
</dbReference>
<proteinExistence type="inferred from homology"/>
<dbReference type="Proteomes" id="UP000198861">
    <property type="component" value="Unassembled WGS sequence"/>
</dbReference>
<dbReference type="RefSeq" id="WP_091013125.1">
    <property type="nucleotide sequence ID" value="NZ_FOKJ01000015.1"/>
</dbReference>
<comment type="caution">
    <text evidence="8">The sequence shown here is derived from an EMBL/GenBank/DDBJ whole genome shotgun (WGS) entry which is preliminary data.</text>
</comment>
<dbReference type="SUPFAM" id="SSF56349">
    <property type="entry name" value="DNA breaking-rejoining enzymes"/>
    <property type="match status" value="1"/>
</dbReference>
<sequence>MARVATPLTDPKCDAAKPREKDYRLFDGQGLYLLVKASGVKTWRMKFTRPDGRGGLATFGNYPALSLKAARARRAEALELLANGLDPIDEARAAKIAAANARVNTFEALAREWHAACSRNWSAIHAETVLRRIERYLLPTLGARQVADLKTRDLLVPLRAVEGRGALETASRLRQYMAGIMRTAVQGGHIDSNPASDLQGATTTNKTQHRPALPLECLPELLGRVEGDGGRQLTRLAVSLTLLVFIRSSELRFARWDEIDTESALWTIPGQRAEIDGVRHSHRGAKMGTPHLVPLTRQALALLEQVRLLTGRFDLVFAGDHHRWKPMSENTVNSALRRMGYDTKSDVCGHGFRAMACSALVESGLWSRDAVERQMSHQERNSVRAAYIHKAEHLEERRLMCQWWADYLDANRKEHCTPYHFAQIQAR</sequence>
<dbReference type="InterPro" id="IPR050808">
    <property type="entry name" value="Phage_Integrase"/>
</dbReference>
<dbReference type="Pfam" id="PF13356">
    <property type="entry name" value="Arm-DNA-bind_3"/>
    <property type="match status" value="1"/>
</dbReference>
<evidence type="ECO:0000256" key="1">
    <source>
        <dbReference type="ARBA" id="ARBA00008857"/>
    </source>
</evidence>
<evidence type="ECO:0000313" key="9">
    <source>
        <dbReference type="Proteomes" id="UP000198861"/>
    </source>
</evidence>
<dbReference type="PROSITE" id="PS51900">
    <property type="entry name" value="CB"/>
    <property type="match status" value="1"/>
</dbReference>
<reference evidence="8 9" key="1">
    <citation type="submission" date="2016-10" db="EMBL/GenBank/DDBJ databases">
        <authorList>
            <person name="Varghese N."/>
            <person name="Submissions S."/>
        </authorList>
    </citation>
    <scope>NUCLEOTIDE SEQUENCE [LARGE SCALE GENOMIC DNA]</scope>
    <source>
        <strain evidence="8 9">DSM 282</strain>
    </source>
</reference>
<dbReference type="InterPro" id="IPR044068">
    <property type="entry name" value="CB"/>
</dbReference>
<evidence type="ECO:0000256" key="4">
    <source>
        <dbReference type="ARBA" id="ARBA00023172"/>
    </source>
</evidence>
<dbReference type="InterPro" id="IPR025166">
    <property type="entry name" value="Integrase_DNA_bind_dom"/>
</dbReference>
<dbReference type="CDD" id="cd00801">
    <property type="entry name" value="INT_P4_C"/>
    <property type="match status" value="1"/>
</dbReference>
<evidence type="ECO:0000259" key="6">
    <source>
        <dbReference type="PROSITE" id="PS51898"/>
    </source>
</evidence>
<dbReference type="InterPro" id="IPR011010">
    <property type="entry name" value="DNA_brk_join_enz"/>
</dbReference>
<comment type="similarity">
    <text evidence="1">Belongs to the 'phage' integrase family.</text>
</comment>
<dbReference type="InterPro" id="IPR013762">
    <property type="entry name" value="Integrase-like_cat_sf"/>
</dbReference>
<dbReference type="Gene3D" id="3.30.160.390">
    <property type="entry name" value="Integrase, DNA-binding domain"/>
    <property type="match status" value="1"/>
</dbReference>
<feature type="domain" description="Core-binding (CB)" evidence="7">
    <location>
        <begin position="104"/>
        <end position="185"/>
    </location>
</feature>
<dbReference type="Gene3D" id="1.10.443.10">
    <property type="entry name" value="Intergrase catalytic core"/>
    <property type="match status" value="1"/>
</dbReference>
<dbReference type="InterPro" id="IPR002104">
    <property type="entry name" value="Integrase_catalytic"/>
</dbReference>
<evidence type="ECO:0000256" key="5">
    <source>
        <dbReference type="PROSITE-ProRule" id="PRU01248"/>
    </source>
</evidence>
<keyword evidence="4" id="KW-0233">DNA recombination</keyword>